<dbReference type="Gene3D" id="1.10.720.30">
    <property type="entry name" value="SAP domain"/>
    <property type="match status" value="1"/>
</dbReference>
<dbReference type="InterPro" id="IPR036361">
    <property type="entry name" value="SAP_dom_sf"/>
</dbReference>
<keyword evidence="4" id="KW-1185">Reference proteome</keyword>
<dbReference type="AlphaFoldDB" id="A0A0C9SQQ6"/>
<name>A0A0C9SQQ6_PAXIN</name>
<reference evidence="4" key="2">
    <citation type="submission" date="2015-01" db="EMBL/GenBank/DDBJ databases">
        <title>Evolutionary Origins and Diversification of the Mycorrhizal Mutualists.</title>
        <authorList>
            <consortium name="DOE Joint Genome Institute"/>
            <consortium name="Mycorrhizal Genomics Consortium"/>
            <person name="Kohler A."/>
            <person name="Kuo A."/>
            <person name="Nagy L.G."/>
            <person name="Floudas D."/>
            <person name="Copeland A."/>
            <person name="Barry K.W."/>
            <person name="Cichocki N."/>
            <person name="Veneault-Fourrey C."/>
            <person name="LaButti K."/>
            <person name="Lindquist E.A."/>
            <person name="Lipzen A."/>
            <person name="Lundell T."/>
            <person name="Morin E."/>
            <person name="Murat C."/>
            <person name="Riley R."/>
            <person name="Ohm R."/>
            <person name="Sun H."/>
            <person name="Tunlid A."/>
            <person name="Henrissat B."/>
            <person name="Grigoriev I.V."/>
            <person name="Hibbett D.S."/>
            <person name="Martin F."/>
        </authorList>
    </citation>
    <scope>NUCLEOTIDE SEQUENCE [LARGE SCALE GENOMIC DNA]</scope>
    <source>
        <strain evidence="4">ATCC 200175</strain>
    </source>
</reference>
<reference evidence="3 4" key="1">
    <citation type="submission" date="2014-06" db="EMBL/GenBank/DDBJ databases">
        <authorList>
            <consortium name="DOE Joint Genome Institute"/>
            <person name="Kuo A."/>
            <person name="Kohler A."/>
            <person name="Nagy L.G."/>
            <person name="Floudas D."/>
            <person name="Copeland A."/>
            <person name="Barry K.W."/>
            <person name="Cichocki N."/>
            <person name="Veneault-Fourrey C."/>
            <person name="LaButti K."/>
            <person name="Lindquist E.A."/>
            <person name="Lipzen A."/>
            <person name="Lundell T."/>
            <person name="Morin E."/>
            <person name="Murat C."/>
            <person name="Sun H."/>
            <person name="Tunlid A."/>
            <person name="Henrissat B."/>
            <person name="Grigoriev I.V."/>
            <person name="Hibbett D.S."/>
            <person name="Martin F."/>
            <person name="Nordberg H.P."/>
            <person name="Cantor M.N."/>
            <person name="Hua S.X."/>
        </authorList>
    </citation>
    <scope>NUCLEOTIDE SEQUENCE [LARGE SCALE GENOMIC DNA]</scope>
    <source>
        <strain evidence="3 4">ATCC 200175</strain>
    </source>
</reference>
<accession>A0A0C9SQQ6</accession>
<evidence type="ECO:0000256" key="1">
    <source>
        <dbReference type="SAM" id="MobiDB-lite"/>
    </source>
</evidence>
<evidence type="ECO:0000259" key="2">
    <source>
        <dbReference type="PROSITE" id="PS50800"/>
    </source>
</evidence>
<evidence type="ECO:0000313" key="4">
    <source>
        <dbReference type="Proteomes" id="UP000053647"/>
    </source>
</evidence>
<dbReference type="Proteomes" id="UP000053647">
    <property type="component" value="Unassembled WGS sequence"/>
</dbReference>
<proteinExistence type="predicted"/>
<organism evidence="3 4">
    <name type="scientific">Paxillus involutus ATCC 200175</name>
    <dbReference type="NCBI Taxonomy" id="664439"/>
    <lineage>
        <taxon>Eukaryota</taxon>
        <taxon>Fungi</taxon>
        <taxon>Dikarya</taxon>
        <taxon>Basidiomycota</taxon>
        <taxon>Agaricomycotina</taxon>
        <taxon>Agaricomycetes</taxon>
        <taxon>Agaricomycetidae</taxon>
        <taxon>Boletales</taxon>
        <taxon>Paxilineae</taxon>
        <taxon>Paxillaceae</taxon>
        <taxon>Paxillus</taxon>
    </lineage>
</organism>
<dbReference type="OrthoDB" id="3210866at2759"/>
<sequence length="515" mass="57619">MSGPNTSDSEVILLPCLAQEYEPGKQLKTEEFVVTQKTTKLDLRSRLEQYKLPFSGSKAMLLQRLRDYSKDQNAWLSLFQPRTKHARGVHTGRESHSTKRIREQFGTEESNRKITYQSRKSVAHVQRVLEDQDRESNNGWSKAVLAAFNIGKDLNPGPRTSKRPRLEQEEPTRSVVVPPSACSTTIGSDSADATLSHEKDNLSVRMRRMEHKIFTTNENLIQRVDSFEASVAAQMRDIKDLIGSTCGSQPTATALQGAQSGSSTNQTYAIPDLGTHTHGGTPWISSVTTQLTVPQVTTMSLLTKSIPTGNLGSARLGNENFAFNTSNVPDPPTIHLSKDIDRLFREWETSRLLIVDGREIPVKYWPEFYKKASGAKTNAWQALRVEWGNWKYIAEERERHHDSASFWRKFSNKKGERLSYKLILEVLAKQRNANAMQDASNARSFFGGNLDHPDTKGAFSYVKSGKTFLTTKDDVIARKWLKLLGDDPEISSRWAAAVQNIHTNATAGPGALPSS</sequence>
<dbReference type="InterPro" id="IPR003034">
    <property type="entry name" value="SAP_dom"/>
</dbReference>
<dbReference type="EMBL" id="KN819433">
    <property type="protein sequence ID" value="KIJ09809.1"/>
    <property type="molecule type" value="Genomic_DNA"/>
</dbReference>
<feature type="compositionally biased region" description="Polar residues" evidence="1">
    <location>
        <begin position="181"/>
        <end position="191"/>
    </location>
</feature>
<evidence type="ECO:0000313" key="3">
    <source>
        <dbReference type="EMBL" id="KIJ09809.1"/>
    </source>
</evidence>
<feature type="region of interest" description="Disordered" evidence="1">
    <location>
        <begin position="151"/>
        <end position="191"/>
    </location>
</feature>
<protein>
    <recommendedName>
        <fullName evidence="2">SAP domain-containing protein</fullName>
    </recommendedName>
</protein>
<dbReference type="PROSITE" id="PS50800">
    <property type="entry name" value="SAP"/>
    <property type="match status" value="1"/>
</dbReference>
<gene>
    <name evidence="3" type="ORF">PAXINDRAFT_102171</name>
</gene>
<feature type="domain" description="SAP" evidence="2">
    <location>
        <begin position="35"/>
        <end position="69"/>
    </location>
</feature>
<dbReference type="HOGENOM" id="CLU_027892_0_0_1"/>